<sequence length="476" mass="50748">MSGGGPPASVVSESQAEPEPVSLGQATRYWLKLGFLSFGGPAGQIALMHHDLVEQRRWISGKRFLHALNYCMLLPGPEAQQLATYIGWLMHRRWGGIVAGALFVLPSLFILIALSWLYMAWGQTPLVAGLFHGVKPAITAIVAFAAWRIGARVLYCDGHLDVGLTGIAVMAFLAIAVLQPPFPLIVAVAALLGWVGGRWGRSSRVGRSGDRDSGVAAASTDEAPRAATPSAERPALIDDHTPPPAHARFAWSGLARVLLVGALLWLLPMGLLWGLLGWRHDYTQMGWFFTKAALLTFGGAYAVLPYIHQGAVGHYGWLSNAQMMDGLALGESTPGPLIMVVAFVAFAGGWNQALLGPDALFLAGALAALLVTWFTFLPSFLFILAGGPLVESTRGRLSFTAPLTAITAAVVGVILNLALFFAVHVAWPQGLGGRVDLASLGLALGALLGLWRYRRPVLEVIGVCALLGLLFQFLGW</sequence>
<organism evidence="9 10">
    <name type="scientific">Hylemonella gracilis</name>
    <dbReference type="NCBI Taxonomy" id="80880"/>
    <lineage>
        <taxon>Bacteria</taxon>
        <taxon>Pseudomonadati</taxon>
        <taxon>Pseudomonadota</taxon>
        <taxon>Betaproteobacteria</taxon>
        <taxon>Burkholderiales</taxon>
        <taxon>Comamonadaceae</taxon>
        <taxon>Hylemonella</taxon>
    </lineage>
</organism>
<dbReference type="KEGG" id="hgr:DW355_15260"/>
<feature type="transmembrane region" description="Helical" evidence="8">
    <location>
        <begin position="257"/>
        <end position="276"/>
    </location>
</feature>
<gene>
    <name evidence="9" type="ORF">DW355_15260</name>
</gene>
<dbReference type="RefSeq" id="WP_131281349.1">
    <property type="nucleotide sequence ID" value="NZ_CP031395.1"/>
</dbReference>
<keyword evidence="5 8" id="KW-1133">Transmembrane helix</keyword>
<dbReference type="InterPro" id="IPR014047">
    <property type="entry name" value="Chr_Tranpt_l_chain"/>
</dbReference>
<dbReference type="PIRSF" id="PIRSF004810">
    <property type="entry name" value="ChrA"/>
    <property type="match status" value="1"/>
</dbReference>
<comment type="subcellular location">
    <subcellularLocation>
        <location evidence="1">Cell membrane</location>
        <topology evidence="1">Multi-pass membrane protein</topology>
    </subcellularLocation>
</comment>
<reference evidence="9 10" key="1">
    <citation type="submission" date="2018-07" db="EMBL/GenBank/DDBJ databases">
        <title>Exploring interactions and the metabolic potential of the ultra-small soil bacteria Hylemonella gracilis.</title>
        <authorList>
            <person name="Tyc O."/>
            <person name="Kulkarni P."/>
            <person name="Gawehns F."/>
            <person name="Hundscheid M."/>
            <person name="Zweers H."/>
            <person name="Garbeva P."/>
        </authorList>
    </citation>
    <scope>NUCLEOTIDE SEQUENCE [LARGE SCALE GENOMIC DNA]</scope>
    <source>
        <strain evidence="9 10">NS1</strain>
    </source>
</reference>
<evidence type="ECO:0000256" key="5">
    <source>
        <dbReference type="ARBA" id="ARBA00022989"/>
    </source>
</evidence>
<dbReference type="GO" id="GO:0015109">
    <property type="term" value="F:chromate transmembrane transporter activity"/>
    <property type="evidence" value="ECO:0007669"/>
    <property type="project" value="InterPro"/>
</dbReference>
<evidence type="ECO:0000256" key="7">
    <source>
        <dbReference type="SAM" id="MobiDB-lite"/>
    </source>
</evidence>
<feature type="transmembrane region" description="Helical" evidence="8">
    <location>
        <begin position="127"/>
        <end position="147"/>
    </location>
</feature>
<dbReference type="PANTHER" id="PTHR33567:SF3">
    <property type="entry name" value="CHROMATE ION TRANSPORTER (EUROFUNG)"/>
    <property type="match status" value="1"/>
</dbReference>
<feature type="transmembrane region" description="Helical" evidence="8">
    <location>
        <begin position="457"/>
        <end position="475"/>
    </location>
</feature>
<evidence type="ECO:0000256" key="6">
    <source>
        <dbReference type="ARBA" id="ARBA00023136"/>
    </source>
</evidence>
<dbReference type="GO" id="GO:0005886">
    <property type="term" value="C:plasma membrane"/>
    <property type="evidence" value="ECO:0007669"/>
    <property type="project" value="UniProtKB-SubCell"/>
</dbReference>
<feature type="transmembrane region" description="Helical" evidence="8">
    <location>
        <begin position="288"/>
        <end position="307"/>
    </location>
</feature>
<proteinExistence type="inferred from homology"/>
<protein>
    <submittedName>
        <fullName evidence="9">Chromate transporter</fullName>
    </submittedName>
</protein>
<feature type="transmembrane region" description="Helical" evidence="8">
    <location>
        <begin position="184"/>
        <end position="201"/>
    </location>
</feature>
<accession>A0A4P6UL75</accession>
<dbReference type="Proteomes" id="UP000292939">
    <property type="component" value="Chromosome"/>
</dbReference>
<feature type="transmembrane region" description="Helical" evidence="8">
    <location>
        <begin position="327"/>
        <end position="347"/>
    </location>
</feature>
<dbReference type="OrthoDB" id="8969999at2"/>
<evidence type="ECO:0000256" key="2">
    <source>
        <dbReference type="ARBA" id="ARBA00005262"/>
    </source>
</evidence>
<dbReference type="EMBL" id="CP031395">
    <property type="protein sequence ID" value="QBK05903.1"/>
    <property type="molecule type" value="Genomic_DNA"/>
</dbReference>
<evidence type="ECO:0000256" key="8">
    <source>
        <dbReference type="SAM" id="Phobius"/>
    </source>
</evidence>
<dbReference type="Pfam" id="PF02417">
    <property type="entry name" value="Chromate_transp"/>
    <property type="match status" value="2"/>
</dbReference>
<keyword evidence="6 8" id="KW-0472">Membrane</keyword>
<feature type="transmembrane region" description="Helical" evidence="8">
    <location>
        <begin position="97"/>
        <end position="121"/>
    </location>
</feature>
<dbReference type="AlphaFoldDB" id="A0A4P6UL75"/>
<feature type="transmembrane region" description="Helical" evidence="8">
    <location>
        <begin position="397"/>
        <end position="425"/>
    </location>
</feature>
<keyword evidence="4 8" id="KW-0812">Transmembrane</keyword>
<dbReference type="InterPro" id="IPR003370">
    <property type="entry name" value="Chromate_transpt"/>
</dbReference>
<feature type="region of interest" description="Disordered" evidence="7">
    <location>
        <begin position="202"/>
        <end position="240"/>
    </location>
</feature>
<evidence type="ECO:0000313" key="9">
    <source>
        <dbReference type="EMBL" id="QBK05903.1"/>
    </source>
</evidence>
<name>A0A4P6UL75_9BURK</name>
<feature type="transmembrane region" description="Helical" evidence="8">
    <location>
        <begin position="359"/>
        <end position="385"/>
    </location>
</feature>
<evidence type="ECO:0000256" key="1">
    <source>
        <dbReference type="ARBA" id="ARBA00004651"/>
    </source>
</evidence>
<evidence type="ECO:0000313" key="10">
    <source>
        <dbReference type="Proteomes" id="UP000292939"/>
    </source>
</evidence>
<evidence type="ECO:0000256" key="4">
    <source>
        <dbReference type="ARBA" id="ARBA00022692"/>
    </source>
</evidence>
<feature type="transmembrane region" description="Helical" evidence="8">
    <location>
        <begin position="431"/>
        <end position="450"/>
    </location>
</feature>
<dbReference type="PANTHER" id="PTHR33567">
    <property type="entry name" value="CHROMATE ION TRANSPORTER (EUROFUNG)"/>
    <property type="match status" value="1"/>
</dbReference>
<evidence type="ECO:0000256" key="3">
    <source>
        <dbReference type="ARBA" id="ARBA00022475"/>
    </source>
</evidence>
<keyword evidence="3" id="KW-1003">Cell membrane</keyword>
<comment type="similarity">
    <text evidence="2">Belongs to the chromate ion transporter (CHR) (TC 2.A.51) family.</text>
</comment>